<dbReference type="FunFam" id="3.20.20.80:FF:000138">
    <property type="entry name" value="Putative alpha-glucosidase AgdA"/>
    <property type="match status" value="1"/>
</dbReference>
<evidence type="ECO:0000259" key="11">
    <source>
        <dbReference type="Pfam" id="PF21365"/>
    </source>
</evidence>
<dbReference type="PROSITE" id="PS00707">
    <property type="entry name" value="GLYCOSYL_HYDROL_F31_2"/>
    <property type="match status" value="1"/>
</dbReference>
<dbReference type="PANTHER" id="PTHR22762">
    <property type="entry name" value="ALPHA-GLUCOSIDASE"/>
    <property type="match status" value="1"/>
</dbReference>
<evidence type="ECO:0000256" key="8">
    <source>
        <dbReference type="RuleBase" id="RU361185"/>
    </source>
</evidence>
<dbReference type="InterPro" id="IPR000322">
    <property type="entry name" value="Glyco_hydro_31_TIM"/>
</dbReference>
<evidence type="ECO:0000313" key="13">
    <source>
        <dbReference type="Proteomes" id="UP000054266"/>
    </source>
</evidence>
<dbReference type="InterPro" id="IPR030459">
    <property type="entry name" value="Glyco_hydro_31_CS"/>
</dbReference>
<evidence type="ECO:0000256" key="6">
    <source>
        <dbReference type="ARBA" id="ARBA00023180"/>
    </source>
</evidence>
<dbReference type="SUPFAM" id="SSF51445">
    <property type="entry name" value="(Trans)glycosidases"/>
    <property type="match status" value="1"/>
</dbReference>
<dbReference type="Proteomes" id="UP000054266">
    <property type="component" value="Unassembled WGS sequence"/>
</dbReference>
<evidence type="ECO:0000256" key="5">
    <source>
        <dbReference type="ARBA" id="ARBA00022801"/>
    </source>
</evidence>
<dbReference type="Gene3D" id="3.20.20.80">
    <property type="entry name" value="Glycosidases"/>
    <property type="match status" value="1"/>
</dbReference>
<feature type="region of interest" description="Disordered" evidence="9">
    <location>
        <begin position="606"/>
        <end position="651"/>
    </location>
</feature>
<comment type="catalytic activity">
    <reaction evidence="1">
        <text>Hydrolysis of terminal, non-reducing (1-&gt;4)-linked alpha-D-glucose residues with release of alpha-D-glucose.</text>
        <dbReference type="EC" id="3.2.1.20"/>
    </reaction>
</comment>
<dbReference type="EC" id="3.2.1.20" evidence="3"/>
<dbReference type="CDD" id="cd14752">
    <property type="entry name" value="GH31_N"/>
    <property type="match status" value="1"/>
</dbReference>
<dbReference type="HOGENOM" id="CLU_000631_11_0_1"/>
<evidence type="ECO:0000256" key="2">
    <source>
        <dbReference type="ARBA" id="ARBA00007806"/>
    </source>
</evidence>
<evidence type="ECO:0000256" key="4">
    <source>
        <dbReference type="ARBA" id="ARBA00022729"/>
    </source>
</evidence>
<feature type="domain" description="Glycosyl hydrolase family 31 C-terminal" evidence="11">
    <location>
        <begin position="838"/>
        <end position="931"/>
    </location>
</feature>
<dbReference type="EMBL" id="KN846957">
    <property type="protein sequence ID" value="KIW70456.1"/>
    <property type="molecule type" value="Genomic_DNA"/>
</dbReference>
<dbReference type="GO" id="GO:0005975">
    <property type="term" value="P:carbohydrate metabolic process"/>
    <property type="evidence" value="ECO:0007669"/>
    <property type="project" value="InterPro"/>
</dbReference>
<feature type="compositionally biased region" description="Low complexity" evidence="9">
    <location>
        <begin position="606"/>
        <end position="638"/>
    </location>
</feature>
<evidence type="ECO:0000313" key="12">
    <source>
        <dbReference type="EMBL" id="KIW70456.1"/>
    </source>
</evidence>
<dbReference type="CDD" id="cd06602">
    <property type="entry name" value="GH31_MGAM_SI_GAA"/>
    <property type="match status" value="1"/>
</dbReference>
<evidence type="ECO:0000259" key="10">
    <source>
        <dbReference type="Pfam" id="PF01055"/>
    </source>
</evidence>
<dbReference type="SUPFAM" id="SSF74650">
    <property type="entry name" value="Galactose mutarotase-like"/>
    <property type="match status" value="1"/>
</dbReference>
<dbReference type="InterPro" id="IPR011013">
    <property type="entry name" value="Gal_mutarotase_sf_dom"/>
</dbReference>
<sequence>MSNERTSRSLRKNMTRWIYMVIFICMAWTLCRQSSVLSQLKPLLQQSSPVERYCSSSWHNMRSSLLSSLLLAPCLAVAQSSTTASRASSTTTDAAQFTVPSEADNGVTLLPNIYDPSAADAQLKCPGYTATGVRTSSTGLTAQLTLNGTACNVYGTDVRDLDLTVEYQTSSRLHVNIRPSHVTSQNQSWYLLSTDYVPAATQGSGSMTTSDLTFSWTNSPRAGFGFNVTRNSTGDVLFSTTGTKLVFENQFIELVAHQDEGYNLYGLGEVIHGLRLGNNLTRTIYAADVGDPIDTNLYGSHPFYLQTKYFEVGDDNSTTLVTEQVNATDTGNYTSSTHGVYFRNAHGMEVLLQPTNVTWRSLGGSIDLYFFSGPTQPEVTRQYQSVIGLPALQSYWGFGFHQCRWGYENWTVTEDVVNNYARFGIPLETIWNDIDYMFQYRDFDNDPVRFNYTDGVAFLQRLHDKGQHYVPIIDSAIYVPDPTNTSDAYTPFNDGNDTNSFLLNPDGSLYIGAVWPGYTVFPDWLKPSAQAWWKNQLVTWHQKLPVDGAWIDMSEVSSFCVGSCGSGNLTLNPVHPPFKLPGEPGNVVYDYPEGFNITNATAAASASSASQAQATPTSTATGTRTASTSSSSSSSSTSYLRSTPTPGLSNRNINYPPYVINHVQGNHDLAVHAVSPNATHHNGIVEYDVHNLFGHQILQATYAALLAAIPNKRPFIIGRSTFPGSGTVAGHWGGDNNSKFLYMYFSIPQALSFSLFGIPMFGVDTCGFNGNSDEELCNRWMQLSAFFPFYRNHNVLSANPQEAYVWASVIDATKKAMDIRFQLLPYLYTLFYNAHTRGDTVMRALAWEFPNDPSLANADRQFFLGPSILVTPVLTQGATTVSGVFPGLVEGTETYYDWYNKSPIAVPNTKNTTIAAPLGHIPVFIRGGSILATQKMAMTTRDARNTSWSIIVAPGIDGSAVGSLYLDDGESLAPNATKLVSLTSSPASNGTLSINVGVSGNFTGLDLPLANVTFLGVQSAPSEKGVTINGQPVGNGTYNAAAKTFSITNLANALGGKAWGGNWTLST</sequence>
<dbReference type="InterPro" id="IPR048395">
    <property type="entry name" value="Glyco_hydro_31_C"/>
</dbReference>
<dbReference type="Gene3D" id="2.60.40.1180">
    <property type="entry name" value="Golgi alpha-mannosidase II"/>
    <property type="match status" value="2"/>
</dbReference>
<comment type="similarity">
    <text evidence="2 8">Belongs to the glycosyl hydrolase 31 family.</text>
</comment>
<dbReference type="STRING" id="5601.A0A0D2CZ31"/>
<keyword evidence="4" id="KW-0732">Signal</keyword>
<name>A0A0D2CZ31_9EURO</name>
<keyword evidence="6" id="KW-0325">Glycoprotein</keyword>
<dbReference type="FunFam" id="2.60.40.1180:FF:000001">
    <property type="entry name" value="Maltase-glucoamylase, intestinal"/>
    <property type="match status" value="1"/>
</dbReference>
<keyword evidence="5 8" id="KW-0378">Hydrolase</keyword>
<gene>
    <name evidence="12" type="ORF">PV04_02724</name>
</gene>
<evidence type="ECO:0000256" key="1">
    <source>
        <dbReference type="ARBA" id="ARBA00001657"/>
    </source>
</evidence>
<keyword evidence="13" id="KW-1185">Reference proteome</keyword>
<accession>A0A0D2CZ31</accession>
<evidence type="ECO:0000256" key="3">
    <source>
        <dbReference type="ARBA" id="ARBA00012741"/>
    </source>
</evidence>
<dbReference type="GO" id="GO:0004558">
    <property type="term" value="F:alpha-1,4-glucosidase activity"/>
    <property type="evidence" value="ECO:0007669"/>
    <property type="project" value="UniProtKB-EC"/>
</dbReference>
<organism evidence="12 13">
    <name type="scientific">Phialophora macrospora</name>
    <dbReference type="NCBI Taxonomy" id="1851006"/>
    <lineage>
        <taxon>Eukaryota</taxon>
        <taxon>Fungi</taxon>
        <taxon>Dikarya</taxon>
        <taxon>Ascomycota</taxon>
        <taxon>Pezizomycotina</taxon>
        <taxon>Eurotiomycetes</taxon>
        <taxon>Chaetothyriomycetidae</taxon>
        <taxon>Chaetothyriales</taxon>
        <taxon>Herpotrichiellaceae</taxon>
        <taxon>Phialophora</taxon>
    </lineage>
</organism>
<dbReference type="InterPro" id="IPR017853">
    <property type="entry name" value="GH"/>
</dbReference>
<dbReference type="InterPro" id="IPR013780">
    <property type="entry name" value="Glyco_hydro_b"/>
</dbReference>
<dbReference type="AlphaFoldDB" id="A0A0D2CZ31"/>
<dbReference type="Pfam" id="PF01055">
    <property type="entry name" value="Glyco_hydro_31_2nd"/>
    <property type="match status" value="1"/>
</dbReference>
<dbReference type="Gene3D" id="2.60.40.1760">
    <property type="entry name" value="glycosyl hydrolase (family 31)"/>
    <property type="match status" value="1"/>
</dbReference>
<proteinExistence type="inferred from homology"/>
<evidence type="ECO:0000256" key="7">
    <source>
        <dbReference type="ARBA" id="ARBA00023295"/>
    </source>
</evidence>
<keyword evidence="7 8" id="KW-0326">Glycosidase</keyword>
<protein>
    <recommendedName>
        <fullName evidence="3">alpha-glucosidase</fullName>
        <ecNumber evidence="3">3.2.1.20</ecNumber>
    </recommendedName>
</protein>
<feature type="compositionally biased region" description="Polar residues" evidence="9">
    <location>
        <begin position="639"/>
        <end position="651"/>
    </location>
</feature>
<dbReference type="SUPFAM" id="SSF51011">
    <property type="entry name" value="Glycosyl hydrolase domain"/>
    <property type="match status" value="1"/>
</dbReference>
<dbReference type="GO" id="GO:0030246">
    <property type="term" value="F:carbohydrate binding"/>
    <property type="evidence" value="ECO:0007669"/>
    <property type="project" value="InterPro"/>
</dbReference>
<reference evidence="12 13" key="1">
    <citation type="submission" date="2015-01" db="EMBL/GenBank/DDBJ databases">
        <title>The Genome Sequence of Capronia semiimmersa CBS27337.</title>
        <authorList>
            <consortium name="The Broad Institute Genomics Platform"/>
            <person name="Cuomo C."/>
            <person name="de Hoog S."/>
            <person name="Gorbushina A."/>
            <person name="Stielow B."/>
            <person name="Teixiera M."/>
            <person name="Abouelleil A."/>
            <person name="Chapman S.B."/>
            <person name="Priest M."/>
            <person name="Young S.K."/>
            <person name="Wortman J."/>
            <person name="Nusbaum C."/>
            <person name="Birren B."/>
        </authorList>
    </citation>
    <scope>NUCLEOTIDE SEQUENCE [LARGE SCALE GENOMIC DNA]</scope>
    <source>
        <strain evidence="12 13">CBS 27337</strain>
    </source>
</reference>
<dbReference type="Pfam" id="PF21365">
    <property type="entry name" value="Glyco_hydro_31_3rd"/>
    <property type="match status" value="1"/>
</dbReference>
<evidence type="ECO:0000256" key="9">
    <source>
        <dbReference type="SAM" id="MobiDB-lite"/>
    </source>
</evidence>
<dbReference type="PANTHER" id="PTHR22762:SF133">
    <property type="entry name" value="P-TYPE DOMAIN-CONTAINING PROTEIN"/>
    <property type="match status" value="1"/>
</dbReference>
<feature type="domain" description="Glycoside hydrolase family 31 TIM barrel" evidence="10">
    <location>
        <begin position="390"/>
        <end position="830"/>
    </location>
</feature>